<feature type="compositionally biased region" description="Basic and acidic residues" evidence="1">
    <location>
        <begin position="1"/>
        <end position="13"/>
    </location>
</feature>
<dbReference type="InterPro" id="IPR024983">
    <property type="entry name" value="CHAT_dom"/>
</dbReference>
<name>A0A812IDX9_9DINO</name>
<evidence type="ECO:0000259" key="2">
    <source>
        <dbReference type="Pfam" id="PF12770"/>
    </source>
</evidence>
<dbReference type="InterPro" id="IPR027417">
    <property type="entry name" value="P-loop_NTPase"/>
</dbReference>
<dbReference type="AlphaFoldDB" id="A0A812IDX9"/>
<dbReference type="Gene3D" id="3.40.50.300">
    <property type="entry name" value="P-loop containing nucleotide triphosphate hydrolases"/>
    <property type="match status" value="1"/>
</dbReference>
<proteinExistence type="predicted"/>
<feature type="domain" description="CHAT" evidence="2">
    <location>
        <begin position="200"/>
        <end position="368"/>
    </location>
</feature>
<accession>A0A812IDX9</accession>
<evidence type="ECO:0000256" key="1">
    <source>
        <dbReference type="SAM" id="MobiDB-lite"/>
    </source>
</evidence>
<dbReference type="PANTHER" id="PTHR47691:SF3">
    <property type="entry name" value="HTH-TYPE TRANSCRIPTIONAL REGULATOR RV0890C-RELATED"/>
    <property type="match status" value="1"/>
</dbReference>
<evidence type="ECO:0000313" key="4">
    <source>
        <dbReference type="Proteomes" id="UP000604046"/>
    </source>
</evidence>
<dbReference type="EMBL" id="CAJNDS010000258">
    <property type="protein sequence ID" value="CAE7034962.1"/>
    <property type="molecule type" value="Genomic_DNA"/>
</dbReference>
<sequence>MPLLDDKEPDKGQARSGSRFKSWGRFFEEVRAKIPKAKRITPLGYSSRSSGVGLRRTAAEEVAGLSPHARSPRRRAEGCPYHGGGSSGASRSCQPSFFAPGAPREKRSPSGTSLGSGSHAEMLMCTPRELHETPGFYMEGLSVDSTPTTEYRLSSFSNCSSPPVNDESSYGSSFMRVSSQDNCKEVYCLYASPLGHPAINVRSEVETIQEAFEESASGTRLNVGVATVQSLSKLLTLAKSQKGLVLHLSAHSIRSDKGDVGLVLEDSCGKAHVLWKKRLEEILGMKESGLRSVSLLFLSTCWSQELAQVFVECGCPHVVCLRSPVYDVAARRFSQQFYLSLGVGESLLSAWQTARSWLCTDSKPELAEQADHFVLFGQRGADKVTLSELCGEEADRAEASNLRKLEAASRFLVAESLIPPRPENFLGRPQFIHEVLHLLSGHESRRACAVWGAEGIGKSAFGVEFAHFATAPGRPFSCSSQILKIESNDAISVAHLLLDGLEALANQLEVSLRPCSGDSRSSLCSCQSAPQSVRSEVANSASMHLGSDQELMSSLLPVRQRIRRGFRQIERVRRKAPVLLVVDDEVGAFTSSDVRKLFGELLEHTCHLHLLVLSRTPIYSSLGPSKVVNVALPGLEEYDAAKLFLQRMHRKLEAQDFPADPMGSADAGGGVQSREMGATTCTTRTWHTCCART</sequence>
<dbReference type="Pfam" id="PF12770">
    <property type="entry name" value="CHAT"/>
    <property type="match status" value="1"/>
</dbReference>
<feature type="region of interest" description="Disordered" evidence="1">
    <location>
        <begin position="1"/>
        <end position="20"/>
    </location>
</feature>
<reference evidence="3" key="1">
    <citation type="submission" date="2021-02" db="EMBL/GenBank/DDBJ databases">
        <authorList>
            <person name="Dougan E. K."/>
            <person name="Rhodes N."/>
            <person name="Thang M."/>
            <person name="Chan C."/>
        </authorList>
    </citation>
    <scope>NUCLEOTIDE SEQUENCE</scope>
</reference>
<protein>
    <recommendedName>
        <fullName evidence="2">CHAT domain-containing protein</fullName>
    </recommendedName>
</protein>
<dbReference type="Proteomes" id="UP000604046">
    <property type="component" value="Unassembled WGS sequence"/>
</dbReference>
<dbReference type="PANTHER" id="PTHR47691">
    <property type="entry name" value="REGULATOR-RELATED"/>
    <property type="match status" value="1"/>
</dbReference>
<dbReference type="OrthoDB" id="435892at2759"/>
<comment type="caution">
    <text evidence="3">The sequence shown here is derived from an EMBL/GenBank/DDBJ whole genome shotgun (WGS) entry which is preliminary data.</text>
</comment>
<dbReference type="SUPFAM" id="SSF52540">
    <property type="entry name" value="P-loop containing nucleoside triphosphate hydrolases"/>
    <property type="match status" value="1"/>
</dbReference>
<evidence type="ECO:0000313" key="3">
    <source>
        <dbReference type="EMBL" id="CAE7034962.1"/>
    </source>
</evidence>
<gene>
    <name evidence="3" type="ORF">SNAT2548_LOCUS4230</name>
</gene>
<organism evidence="3 4">
    <name type="scientific">Symbiodinium natans</name>
    <dbReference type="NCBI Taxonomy" id="878477"/>
    <lineage>
        <taxon>Eukaryota</taxon>
        <taxon>Sar</taxon>
        <taxon>Alveolata</taxon>
        <taxon>Dinophyceae</taxon>
        <taxon>Suessiales</taxon>
        <taxon>Symbiodiniaceae</taxon>
        <taxon>Symbiodinium</taxon>
    </lineage>
</organism>
<keyword evidence="4" id="KW-1185">Reference proteome</keyword>
<feature type="region of interest" description="Disordered" evidence="1">
    <location>
        <begin position="42"/>
        <end position="119"/>
    </location>
</feature>